<protein>
    <submittedName>
        <fullName evidence="2">Uncharacterized protein</fullName>
    </submittedName>
</protein>
<organism evidence="2 3">
    <name type="scientific">Lymnaea stagnalis</name>
    <name type="common">Great pond snail</name>
    <name type="synonym">Helix stagnalis</name>
    <dbReference type="NCBI Taxonomy" id="6523"/>
    <lineage>
        <taxon>Eukaryota</taxon>
        <taxon>Metazoa</taxon>
        <taxon>Spiralia</taxon>
        <taxon>Lophotrochozoa</taxon>
        <taxon>Mollusca</taxon>
        <taxon>Gastropoda</taxon>
        <taxon>Heterobranchia</taxon>
        <taxon>Euthyneura</taxon>
        <taxon>Panpulmonata</taxon>
        <taxon>Hygrophila</taxon>
        <taxon>Lymnaeoidea</taxon>
        <taxon>Lymnaeidae</taxon>
        <taxon>Lymnaea</taxon>
    </lineage>
</organism>
<comment type="caution">
    <text evidence="2">The sequence shown here is derived from an EMBL/GenBank/DDBJ whole genome shotgun (WGS) entry which is preliminary data.</text>
</comment>
<evidence type="ECO:0000256" key="1">
    <source>
        <dbReference type="SAM" id="MobiDB-lite"/>
    </source>
</evidence>
<dbReference type="AlphaFoldDB" id="A0AAV2HMR4"/>
<proteinExistence type="predicted"/>
<sequence>MSKSESGETTGHHVDTVDRFSFGHLREFPENAQLVEESYSDDVVDSSASISTLSSAGSVASNPVVYNKRKPISEWLEAKMATPLSLQRNNKLRHSYHGTRGLALTGQKLQQSRDPDVDLQLYDDADNPSPRLVDSGAADQHPFLSPAPTARRRIRPPKSNSP</sequence>
<name>A0AAV2HMR4_LYMST</name>
<evidence type="ECO:0000313" key="3">
    <source>
        <dbReference type="Proteomes" id="UP001497497"/>
    </source>
</evidence>
<reference evidence="2 3" key="1">
    <citation type="submission" date="2024-04" db="EMBL/GenBank/DDBJ databases">
        <authorList>
            <consortium name="Genoscope - CEA"/>
            <person name="William W."/>
        </authorList>
    </citation>
    <scope>NUCLEOTIDE SEQUENCE [LARGE SCALE GENOMIC DNA]</scope>
</reference>
<accession>A0AAV2HMR4</accession>
<evidence type="ECO:0000313" key="2">
    <source>
        <dbReference type="EMBL" id="CAL1534134.1"/>
    </source>
</evidence>
<feature type="region of interest" description="Disordered" evidence="1">
    <location>
        <begin position="119"/>
        <end position="162"/>
    </location>
</feature>
<dbReference type="EMBL" id="CAXITT010000162">
    <property type="protein sequence ID" value="CAL1534134.1"/>
    <property type="molecule type" value="Genomic_DNA"/>
</dbReference>
<keyword evidence="3" id="KW-1185">Reference proteome</keyword>
<gene>
    <name evidence="2" type="ORF">GSLYS_00008094001</name>
</gene>
<dbReference type="Proteomes" id="UP001497497">
    <property type="component" value="Unassembled WGS sequence"/>
</dbReference>
<feature type="non-terminal residue" evidence="2">
    <location>
        <position position="162"/>
    </location>
</feature>